<feature type="domain" description="RNA polymerase sigma-70" evidence="8">
    <location>
        <begin position="151"/>
        <end position="164"/>
    </location>
</feature>
<dbReference type="PROSITE" id="PS00715">
    <property type="entry name" value="SIGMA70_1"/>
    <property type="match status" value="1"/>
</dbReference>
<evidence type="ECO:0000313" key="12">
    <source>
        <dbReference type="Proteomes" id="UP000055611"/>
    </source>
</evidence>
<dbReference type="OrthoDB" id="9809557at2"/>
<dbReference type="GO" id="GO:0003677">
    <property type="term" value="F:DNA binding"/>
    <property type="evidence" value="ECO:0007669"/>
    <property type="project" value="UniProtKB-KW"/>
</dbReference>
<keyword evidence="12" id="KW-1185">Reference proteome</keyword>
<dbReference type="Gene3D" id="1.20.120.1810">
    <property type="match status" value="1"/>
</dbReference>
<dbReference type="EMBL" id="CP014206">
    <property type="protein sequence ID" value="AMK09911.1"/>
    <property type="molecule type" value="Genomic_DNA"/>
</dbReference>
<dbReference type="Proteomes" id="UP000055611">
    <property type="component" value="Chromosome"/>
</dbReference>
<dbReference type="InterPro" id="IPR007627">
    <property type="entry name" value="RNA_pol_sigma70_r2"/>
</dbReference>
<keyword evidence="4 6" id="KW-0238">DNA-binding</keyword>
<evidence type="ECO:0000256" key="4">
    <source>
        <dbReference type="ARBA" id="ARBA00023125"/>
    </source>
</evidence>
<accession>A0A140D9P4</accession>
<evidence type="ECO:0000313" key="11">
    <source>
        <dbReference type="EMBL" id="TDT87408.1"/>
    </source>
</evidence>
<evidence type="ECO:0000256" key="5">
    <source>
        <dbReference type="ARBA" id="ARBA00023163"/>
    </source>
</evidence>
<evidence type="ECO:0000256" key="7">
    <source>
        <dbReference type="SAM" id="MobiDB-lite"/>
    </source>
</evidence>
<feature type="domain" description="RNA polymerase sigma-70" evidence="9">
    <location>
        <begin position="323"/>
        <end position="349"/>
    </location>
</feature>
<keyword evidence="3 6" id="KW-0731">Sigma factor</keyword>
<dbReference type="GO" id="GO:0016987">
    <property type="term" value="F:sigma factor activity"/>
    <property type="evidence" value="ECO:0007669"/>
    <property type="project" value="UniProtKB-KW"/>
</dbReference>
<dbReference type="PRINTS" id="PR00046">
    <property type="entry name" value="SIGMA70FCT"/>
</dbReference>
<dbReference type="InterPro" id="IPR007630">
    <property type="entry name" value="RNA_pol_sigma70_r4"/>
</dbReference>
<dbReference type="NCBIfam" id="NF005143">
    <property type="entry name" value="PRK06596.1"/>
    <property type="match status" value="1"/>
</dbReference>
<dbReference type="InterPro" id="IPR013325">
    <property type="entry name" value="RNA_pol_sigma_r2"/>
</dbReference>
<evidence type="ECO:0000313" key="13">
    <source>
        <dbReference type="Proteomes" id="UP000295506"/>
    </source>
</evidence>
<dbReference type="GO" id="GO:0006352">
    <property type="term" value="P:DNA-templated transcription initiation"/>
    <property type="evidence" value="ECO:0007669"/>
    <property type="project" value="InterPro"/>
</dbReference>
<evidence type="ECO:0000256" key="2">
    <source>
        <dbReference type="ARBA" id="ARBA00023015"/>
    </source>
</evidence>
<keyword evidence="5 6" id="KW-0804">Transcription</keyword>
<dbReference type="SUPFAM" id="SSF88659">
    <property type="entry name" value="Sigma3 and sigma4 domains of RNA polymerase sigma factors"/>
    <property type="match status" value="1"/>
</dbReference>
<dbReference type="NCBIfam" id="TIGR02937">
    <property type="entry name" value="sigma70-ECF"/>
    <property type="match status" value="1"/>
</dbReference>
<dbReference type="PANTHER" id="PTHR30376">
    <property type="entry name" value="SIGMA FACTOR RPOH HEAT SHOCK RELATED"/>
    <property type="match status" value="1"/>
</dbReference>
<feature type="compositionally biased region" description="Acidic residues" evidence="7">
    <location>
        <begin position="13"/>
        <end position="56"/>
    </location>
</feature>
<dbReference type="InterPro" id="IPR009042">
    <property type="entry name" value="RNA_pol_sigma70_r1_2"/>
</dbReference>
<dbReference type="SUPFAM" id="SSF88946">
    <property type="entry name" value="Sigma2 domain of RNA polymerase sigma factors"/>
    <property type="match status" value="1"/>
</dbReference>
<dbReference type="Gene3D" id="1.10.601.10">
    <property type="entry name" value="RNA Polymerase Primary Sigma Factor"/>
    <property type="match status" value="1"/>
</dbReference>
<dbReference type="Proteomes" id="UP000295506">
    <property type="component" value="Unassembled WGS sequence"/>
</dbReference>
<dbReference type="Pfam" id="PF04542">
    <property type="entry name" value="Sigma70_r2"/>
    <property type="match status" value="1"/>
</dbReference>
<dbReference type="InterPro" id="IPR014284">
    <property type="entry name" value="RNA_pol_sigma-70_dom"/>
</dbReference>
<proteinExistence type="inferred from homology"/>
<dbReference type="Pfam" id="PF04539">
    <property type="entry name" value="Sigma70_r3"/>
    <property type="match status" value="1"/>
</dbReference>
<evidence type="ECO:0000259" key="8">
    <source>
        <dbReference type="PROSITE" id="PS00715"/>
    </source>
</evidence>
<dbReference type="KEGG" id="dej:AWY79_01680"/>
<comment type="function">
    <text evidence="6">Sigma factors are initiation factors that promote the attachment of RNA polymerase to specific initiation sites and are then released.</text>
</comment>
<dbReference type="RefSeq" id="WP_066799497.1">
    <property type="nucleotide sequence ID" value="NZ_CP014206.1"/>
</dbReference>
<name>A0A140D9P4_9BACT</name>
<dbReference type="EMBL" id="SOBK01000008">
    <property type="protein sequence ID" value="TDT87408.1"/>
    <property type="molecule type" value="Genomic_DNA"/>
</dbReference>
<feature type="region of interest" description="Disordered" evidence="7">
    <location>
        <begin position="1"/>
        <end position="79"/>
    </location>
</feature>
<dbReference type="PANTHER" id="PTHR30376:SF3">
    <property type="entry name" value="RNA POLYMERASE SIGMA FACTOR RPOH"/>
    <property type="match status" value="1"/>
</dbReference>
<dbReference type="Gene3D" id="1.10.10.10">
    <property type="entry name" value="Winged helix-like DNA-binding domain superfamily/Winged helix DNA-binding domain"/>
    <property type="match status" value="2"/>
</dbReference>
<gene>
    <name evidence="10" type="ORF">AWY79_01680</name>
    <name evidence="11" type="ORF">EDC59_10873</name>
</gene>
<comment type="similarity">
    <text evidence="1 6">Belongs to the sigma-70 factor family.</text>
</comment>
<dbReference type="Pfam" id="PF00140">
    <property type="entry name" value="Sigma70_r1_2"/>
    <property type="match status" value="1"/>
</dbReference>
<evidence type="ECO:0000256" key="3">
    <source>
        <dbReference type="ARBA" id="ARBA00023082"/>
    </source>
</evidence>
<evidence type="ECO:0000256" key="1">
    <source>
        <dbReference type="ARBA" id="ARBA00007788"/>
    </source>
</evidence>
<keyword evidence="2 6" id="KW-0805">Transcription regulation</keyword>
<reference evidence="11 13" key="2">
    <citation type="submission" date="2019-03" db="EMBL/GenBank/DDBJ databases">
        <title>Genomic Encyclopedia of Type Strains, Phase IV (KMG-IV): sequencing the most valuable type-strain genomes for metagenomic binning, comparative biology and taxonomic classification.</title>
        <authorList>
            <person name="Goeker M."/>
        </authorList>
    </citation>
    <scope>NUCLEOTIDE SEQUENCE [LARGE SCALE GENOMIC DNA]</scope>
    <source>
        <strain evidence="11 13">DSM 101483</strain>
    </source>
</reference>
<sequence length="369" mass="42394">MTSEKTTTVVEPEILENDEDGFEDTDLDDTDFDDDFADDDLDGDVFDGSSDDDSEDDAPRIPAKARGLEDKLPALSTPSSKAVRVRDPLQLYLKEIARFPMLEPEEEYALAKRVQEENDQDAAFKLVSSHLRLVVKIAMDFQRRWMQNGLDLIQEGNVGLLKAVTKFDPEKGIKFSYYAAFWIKAYILKYIMDNWRMVKIGTTQTQRKLFYNLNKERQRLQTMGFDPSTEVLSERLGVTEAEIDEMDQRLSKNDMSLNTPLGEDSDATRMDFLPSLAPGVEESIANGQIVDLLLDNIREIRPLLNDKELAILDQRLLSDDPVTLREIGEEYGVTRERVRQIEARLLSKIRDHLTDRVKDFSKDWVLEQE</sequence>
<protein>
    <recommendedName>
        <fullName evidence="6">RNA polymerase sigma factor</fullName>
    </recommendedName>
</protein>
<dbReference type="InterPro" id="IPR007624">
    <property type="entry name" value="RNA_pol_sigma70_r3"/>
</dbReference>
<dbReference type="PROSITE" id="PS00716">
    <property type="entry name" value="SIGMA70_2"/>
    <property type="match status" value="1"/>
</dbReference>
<evidence type="ECO:0000259" key="9">
    <source>
        <dbReference type="PROSITE" id="PS00716"/>
    </source>
</evidence>
<dbReference type="InterPro" id="IPR013324">
    <property type="entry name" value="RNA_pol_sigma_r3/r4-like"/>
</dbReference>
<reference evidence="10 12" key="1">
    <citation type="journal article" date="2016" name="Front. Microbiol.">
        <title>Genome Sequence of the Piezophilic, Mesophilic Sulfate-Reducing Bacterium Desulfovibrio indicus J2T.</title>
        <authorList>
            <person name="Cao J."/>
            <person name="Maignien L."/>
            <person name="Shao Z."/>
            <person name="Alain K."/>
            <person name="Jebbar M."/>
        </authorList>
    </citation>
    <scope>NUCLEOTIDE SEQUENCE [LARGE SCALE GENOMIC DNA]</scope>
    <source>
        <strain evidence="10 12">J2</strain>
    </source>
</reference>
<dbReference type="InterPro" id="IPR050813">
    <property type="entry name" value="Sigma-70_Factor"/>
</dbReference>
<dbReference type="AlphaFoldDB" id="A0A140D9P4"/>
<dbReference type="Pfam" id="PF04545">
    <property type="entry name" value="Sigma70_r4"/>
    <property type="match status" value="1"/>
</dbReference>
<evidence type="ECO:0000313" key="10">
    <source>
        <dbReference type="EMBL" id="AMK09911.1"/>
    </source>
</evidence>
<organism evidence="11 13">
    <name type="scientific">Pseudodesulfovibrio indicus</name>
    <dbReference type="NCBI Taxonomy" id="1716143"/>
    <lineage>
        <taxon>Bacteria</taxon>
        <taxon>Pseudomonadati</taxon>
        <taxon>Thermodesulfobacteriota</taxon>
        <taxon>Desulfovibrionia</taxon>
        <taxon>Desulfovibrionales</taxon>
        <taxon>Desulfovibrionaceae</taxon>
    </lineage>
</organism>
<dbReference type="InterPro" id="IPR036388">
    <property type="entry name" value="WH-like_DNA-bd_sf"/>
</dbReference>
<evidence type="ECO:0000256" key="6">
    <source>
        <dbReference type="RuleBase" id="RU362124"/>
    </source>
</evidence>
<dbReference type="InterPro" id="IPR000943">
    <property type="entry name" value="RNA_pol_sigma70"/>
</dbReference>